<evidence type="ECO:0000256" key="11">
    <source>
        <dbReference type="ARBA" id="ARBA00022737"/>
    </source>
</evidence>
<evidence type="ECO:0000256" key="20">
    <source>
        <dbReference type="ARBA" id="ARBA00023769"/>
    </source>
</evidence>
<keyword evidence="11" id="KW-0677">Repeat</keyword>
<dbReference type="GO" id="GO:0016324">
    <property type="term" value="C:apical plasma membrane"/>
    <property type="evidence" value="ECO:0007669"/>
    <property type="project" value="UniProtKB-SubCell"/>
</dbReference>
<feature type="transmembrane region" description="Helical" evidence="30">
    <location>
        <begin position="1052"/>
        <end position="1073"/>
    </location>
</feature>
<comment type="catalytic activity">
    <reaction evidence="22">
        <text>(2S)-2-[5-amino-1-(beta-D-ribosyl)imidazole-4-carboxamido]succinate(in) + ATP + H2O = (2S)-2-[5-amino-1-(beta-D-ribosyl)imidazole-4-carboxamido]succinate(out) + ADP + phosphate + H(+)</text>
        <dbReference type="Rhea" id="RHEA:66752"/>
        <dbReference type="ChEBI" id="CHEBI:15377"/>
        <dbReference type="ChEBI" id="CHEBI:15378"/>
        <dbReference type="ChEBI" id="CHEBI:30616"/>
        <dbReference type="ChEBI" id="CHEBI:43474"/>
        <dbReference type="ChEBI" id="CHEBI:167466"/>
        <dbReference type="ChEBI" id="CHEBI:456216"/>
    </reaction>
    <physiologicalReaction direction="left-to-right" evidence="22">
        <dbReference type="Rhea" id="RHEA:66753"/>
    </physiologicalReaction>
</comment>
<keyword evidence="17" id="KW-0333">Golgi apparatus</keyword>
<evidence type="ECO:0000256" key="9">
    <source>
        <dbReference type="ARBA" id="ARBA00022553"/>
    </source>
</evidence>
<protein>
    <recommendedName>
        <fullName evidence="28">ATP-binding cassette sub-family C member 5</fullName>
        <ecNumber evidence="6">7.6.2.2</ecNumber>
    </recommendedName>
    <alternativeName>
        <fullName evidence="29">Multidrug resistance-associated protein 5</fullName>
    </alternativeName>
</protein>
<feature type="transmembrane region" description="Helical" evidence="30">
    <location>
        <begin position="919"/>
        <end position="937"/>
    </location>
</feature>
<evidence type="ECO:0000256" key="25">
    <source>
        <dbReference type="ARBA" id="ARBA00052576"/>
    </source>
</evidence>
<evidence type="ECO:0000256" key="22">
    <source>
        <dbReference type="ARBA" id="ARBA00050661"/>
    </source>
</evidence>
<comment type="catalytic activity">
    <reaction evidence="27">
        <text>3',5'-cyclic GMP(in) + ATP + H2O = 3',5'-cyclic GMP(out) + ADP + phosphate + H(+)</text>
        <dbReference type="Rhea" id="RHEA:66188"/>
        <dbReference type="ChEBI" id="CHEBI:15377"/>
        <dbReference type="ChEBI" id="CHEBI:15378"/>
        <dbReference type="ChEBI" id="CHEBI:30616"/>
        <dbReference type="ChEBI" id="CHEBI:43474"/>
        <dbReference type="ChEBI" id="CHEBI:57746"/>
        <dbReference type="ChEBI" id="CHEBI:456216"/>
    </reaction>
    <physiologicalReaction direction="left-to-right" evidence="27">
        <dbReference type="Rhea" id="RHEA:66189"/>
    </physiologicalReaction>
</comment>
<comment type="subcellular location">
    <subcellularLocation>
        <location evidence="1">Apical cell membrane</location>
        <topology evidence="1">Multi-pass membrane protein</topology>
    </subcellularLocation>
    <subcellularLocation>
        <location evidence="3">Basolateral cell membrane</location>
        <topology evidence="3">Multi-pass membrane protein</topology>
    </subcellularLocation>
    <subcellularLocation>
        <location evidence="2">Cytoplasmic granule</location>
    </subcellularLocation>
    <subcellularLocation>
        <location evidence="4">Endosome membrane</location>
    </subcellularLocation>
    <subcellularLocation>
        <location evidence="20">Golgi apparatus lumen</location>
    </subcellularLocation>
</comment>
<comment type="catalytic activity">
    <reaction evidence="24">
        <text>3',5'-cyclic AMP(in) + ATP + H2O = 3',5'-cyclic AMP(out) + ADP + phosphate + H(+)</text>
        <dbReference type="Rhea" id="RHEA:66184"/>
        <dbReference type="ChEBI" id="CHEBI:15377"/>
        <dbReference type="ChEBI" id="CHEBI:15378"/>
        <dbReference type="ChEBI" id="CHEBI:30616"/>
        <dbReference type="ChEBI" id="CHEBI:43474"/>
        <dbReference type="ChEBI" id="CHEBI:58165"/>
        <dbReference type="ChEBI" id="CHEBI:456216"/>
    </reaction>
    <physiologicalReaction direction="left-to-right" evidence="24">
        <dbReference type="Rhea" id="RHEA:66185"/>
    </physiologicalReaction>
</comment>
<evidence type="ECO:0000256" key="19">
    <source>
        <dbReference type="ARBA" id="ARBA00023180"/>
    </source>
</evidence>
<keyword evidence="15" id="KW-1278">Translocase</keyword>
<evidence type="ECO:0000259" key="31">
    <source>
        <dbReference type="PROSITE" id="PS50893"/>
    </source>
</evidence>
<dbReference type="PANTHER" id="PTHR24223">
    <property type="entry name" value="ATP-BINDING CASSETTE SUB-FAMILY C"/>
    <property type="match status" value="1"/>
</dbReference>
<feature type="transmembrane region" description="Helical" evidence="30">
    <location>
        <begin position="344"/>
        <end position="367"/>
    </location>
</feature>
<evidence type="ECO:0000256" key="3">
    <source>
        <dbReference type="ARBA" id="ARBA00004554"/>
    </source>
</evidence>
<feature type="domain" description="ABC transporter" evidence="31">
    <location>
        <begin position="511"/>
        <end position="733"/>
    </location>
</feature>
<comment type="catalytic activity">
    <reaction evidence="21">
        <text>ATP + H2O + xenobioticSide 1 = ADP + phosphate + xenobioticSide 2.</text>
        <dbReference type="EC" id="7.6.2.2"/>
    </reaction>
</comment>
<dbReference type="FunFam" id="3.40.50.300:FF:000605">
    <property type="entry name" value="multidrug resistance-associated protein 5 isoform X1"/>
    <property type="match status" value="1"/>
</dbReference>
<proteinExistence type="inferred from homology"/>
<feature type="domain" description="ABC transporter" evidence="31">
    <location>
        <begin position="1117"/>
        <end position="1337"/>
    </location>
</feature>
<evidence type="ECO:0000256" key="30">
    <source>
        <dbReference type="SAM" id="Phobius"/>
    </source>
</evidence>
<dbReference type="InterPro" id="IPR017871">
    <property type="entry name" value="ABC_transporter-like_CS"/>
</dbReference>
<dbReference type="CDD" id="cd03250">
    <property type="entry name" value="ABCC_MRP_domain1"/>
    <property type="match status" value="1"/>
</dbReference>
<keyword evidence="16 30" id="KW-1133">Transmembrane helix</keyword>
<keyword evidence="8" id="KW-1003">Cell membrane</keyword>
<evidence type="ECO:0000256" key="8">
    <source>
        <dbReference type="ARBA" id="ARBA00022475"/>
    </source>
</evidence>
<dbReference type="GO" id="GO:0005796">
    <property type="term" value="C:Golgi lumen"/>
    <property type="evidence" value="ECO:0007669"/>
    <property type="project" value="UniProtKB-SubCell"/>
</dbReference>
<evidence type="ECO:0000256" key="16">
    <source>
        <dbReference type="ARBA" id="ARBA00022989"/>
    </source>
</evidence>
<dbReference type="InterPro" id="IPR036640">
    <property type="entry name" value="ABC1_TM_sf"/>
</dbReference>
<keyword evidence="14" id="KW-0067">ATP-binding</keyword>
<dbReference type="SUPFAM" id="SSF52540">
    <property type="entry name" value="P-loop containing nucleoside triphosphate hydrolases"/>
    <property type="match status" value="2"/>
</dbReference>
<evidence type="ECO:0000313" key="34">
    <source>
        <dbReference type="Proteomes" id="UP000265120"/>
    </source>
</evidence>
<dbReference type="CDD" id="cd18599">
    <property type="entry name" value="ABC_6TM_MRP5_8_9_D2"/>
    <property type="match status" value="1"/>
</dbReference>
<reference evidence="33" key="3">
    <citation type="submission" date="2025-09" db="UniProtKB">
        <authorList>
            <consortium name="Ensembl"/>
        </authorList>
    </citation>
    <scope>IDENTIFICATION</scope>
</reference>
<evidence type="ECO:0000259" key="32">
    <source>
        <dbReference type="PROSITE" id="PS50929"/>
    </source>
</evidence>
<keyword evidence="12" id="KW-0547">Nucleotide-binding</keyword>
<feature type="domain" description="ABC transmembrane type-1" evidence="32">
    <location>
        <begin position="784"/>
        <end position="1081"/>
    </location>
</feature>
<feature type="domain" description="ABC transmembrane type-1" evidence="32">
    <location>
        <begin position="123"/>
        <end position="386"/>
    </location>
</feature>
<dbReference type="InterPro" id="IPR011527">
    <property type="entry name" value="ABC1_TM_dom"/>
</dbReference>
<dbReference type="PROSITE" id="PS00211">
    <property type="entry name" value="ABC_TRANSPORTER_1"/>
    <property type="match status" value="2"/>
</dbReference>
<dbReference type="Gene3D" id="3.40.50.300">
    <property type="entry name" value="P-loop containing nucleotide triphosphate hydrolases"/>
    <property type="match status" value="2"/>
</dbReference>
<dbReference type="FunFam" id="1.20.1560.10:FF:000015">
    <property type="entry name" value="multidrug resistance-associated protein 5 isoform X1"/>
    <property type="match status" value="1"/>
</dbReference>
<evidence type="ECO:0000256" key="13">
    <source>
        <dbReference type="ARBA" id="ARBA00022753"/>
    </source>
</evidence>
<dbReference type="InterPro" id="IPR050173">
    <property type="entry name" value="ABC_transporter_C-like"/>
</dbReference>
<evidence type="ECO:0000256" key="12">
    <source>
        <dbReference type="ARBA" id="ARBA00022741"/>
    </source>
</evidence>
<evidence type="ECO:0000256" key="5">
    <source>
        <dbReference type="ARBA" id="ARBA00009726"/>
    </source>
</evidence>
<reference evidence="33 34" key="1">
    <citation type="journal article" date="2014" name="Nat. Genet.">
        <title>Whole-genome sequence of a flatfish provides insights into ZW sex chromosome evolution and adaptation to a benthic lifestyle.</title>
        <authorList>
            <person name="Chen S."/>
            <person name="Zhang G."/>
            <person name="Shao C."/>
            <person name="Huang Q."/>
            <person name="Liu G."/>
            <person name="Zhang P."/>
            <person name="Song W."/>
            <person name="An N."/>
            <person name="Chalopin D."/>
            <person name="Volff J.N."/>
            <person name="Hong Y."/>
            <person name="Li Q."/>
            <person name="Sha Z."/>
            <person name="Zhou H."/>
            <person name="Xie M."/>
            <person name="Yu Q."/>
            <person name="Liu Y."/>
            <person name="Xiang H."/>
            <person name="Wang N."/>
            <person name="Wu K."/>
            <person name="Yang C."/>
            <person name="Zhou Q."/>
            <person name="Liao X."/>
            <person name="Yang L."/>
            <person name="Hu Q."/>
            <person name="Zhang J."/>
            <person name="Meng L."/>
            <person name="Jin L."/>
            <person name="Tian Y."/>
            <person name="Lian J."/>
            <person name="Yang J."/>
            <person name="Miao G."/>
            <person name="Liu S."/>
            <person name="Liang Z."/>
            <person name="Yan F."/>
            <person name="Li Y."/>
            <person name="Sun B."/>
            <person name="Zhang H."/>
            <person name="Zhang J."/>
            <person name="Zhu Y."/>
            <person name="Du M."/>
            <person name="Zhao Y."/>
            <person name="Schartl M."/>
            <person name="Tang Q."/>
            <person name="Wang J."/>
        </authorList>
    </citation>
    <scope>NUCLEOTIDE SEQUENCE</scope>
</reference>
<feature type="transmembrane region" description="Helical" evidence="30">
    <location>
        <begin position="160"/>
        <end position="185"/>
    </location>
</feature>
<dbReference type="PROSITE" id="PS50893">
    <property type="entry name" value="ABC_TRANSPORTER_2"/>
    <property type="match status" value="2"/>
</dbReference>
<evidence type="ECO:0000256" key="10">
    <source>
        <dbReference type="ARBA" id="ARBA00022692"/>
    </source>
</evidence>
<evidence type="ECO:0000256" key="27">
    <source>
        <dbReference type="ARBA" id="ARBA00052963"/>
    </source>
</evidence>
<evidence type="ECO:0000256" key="23">
    <source>
        <dbReference type="ARBA" id="ARBA00050745"/>
    </source>
</evidence>
<dbReference type="InterPro" id="IPR027417">
    <property type="entry name" value="P-loop_NTPase"/>
</dbReference>
<dbReference type="PANTHER" id="PTHR24223:SF355">
    <property type="entry name" value="MULTIDRUG RESISTANCE-ASSOCIATED PROTEIN 5"/>
    <property type="match status" value="1"/>
</dbReference>
<comment type="catalytic activity">
    <reaction evidence="25">
        <text>N-acetyl-L-aspartyl-L-glutamyl-L-glutamate(in) + ATP + H2O = N-acetyl-L-aspartyl-L-glutamyl-L-glutamate(out) + ADP + phosphate + H(+)</text>
        <dbReference type="Rhea" id="RHEA:66732"/>
        <dbReference type="ChEBI" id="CHEBI:15377"/>
        <dbReference type="ChEBI" id="CHEBI:15378"/>
        <dbReference type="ChEBI" id="CHEBI:30616"/>
        <dbReference type="ChEBI" id="CHEBI:43474"/>
        <dbReference type="ChEBI" id="CHEBI:76935"/>
        <dbReference type="ChEBI" id="CHEBI:456216"/>
    </reaction>
    <physiologicalReaction direction="left-to-right" evidence="25">
        <dbReference type="Rhea" id="RHEA:66733"/>
    </physiologicalReaction>
</comment>
<keyword evidence="13" id="KW-0967">Endosome</keyword>
<keyword evidence="9" id="KW-0597">Phosphoprotein</keyword>
<dbReference type="EC" id="7.6.2.2" evidence="6"/>
<comment type="catalytic activity">
    <reaction evidence="23">
        <text>N-acetyl-L-aspartyl-L-glutamate(in) + ATP + H2O = N-acetyl-L-aspartyl-L-glutamate(out) + ADP + phosphate + H(+)</text>
        <dbReference type="Rhea" id="RHEA:66728"/>
        <dbReference type="ChEBI" id="CHEBI:15377"/>
        <dbReference type="ChEBI" id="CHEBI:15378"/>
        <dbReference type="ChEBI" id="CHEBI:30616"/>
        <dbReference type="ChEBI" id="CHEBI:43474"/>
        <dbReference type="ChEBI" id="CHEBI:76931"/>
        <dbReference type="ChEBI" id="CHEBI:456216"/>
    </reaction>
    <physiologicalReaction direction="left-to-right" evidence="23">
        <dbReference type="Rhea" id="RHEA:66729"/>
    </physiologicalReaction>
</comment>
<dbReference type="GO" id="GO:0010008">
    <property type="term" value="C:endosome membrane"/>
    <property type="evidence" value="ECO:0007669"/>
    <property type="project" value="UniProtKB-SubCell"/>
</dbReference>
<keyword evidence="19" id="KW-0325">Glycoprotein</keyword>
<evidence type="ECO:0000256" key="1">
    <source>
        <dbReference type="ARBA" id="ARBA00004424"/>
    </source>
</evidence>
<dbReference type="Pfam" id="PF00664">
    <property type="entry name" value="ABC_membrane"/>
    <property type="match status" value="2"/>
</dbReference>
<keyword evidence="10 30" id="KW-0812">Transmembrane</keyword>
<evidence type="ECO:0000256" key="2">
    <source>
        <dbReference type="ARBA" id="ARBA00004463"/>
    </source>
</evidence>
<evidence type="ECO:0000256" key="6">
    <source>
        <dbReference type="ARBA" id="ARBA00012191"/>
    </source>
</evidence>
<evidence type="ECO:0000256" key="14">
    <source>
        <dbReference type="ARBA" id="ARBA00022840"/>
    </source>
</evidence>
<dbReference type="CDD" id="cd18592">
    <property type="entry name" value="ABC_6TM_MRP5_8_9_D1"/>
    <property type="match status" value="1"/>
</dbReference>
<feature type="transmembrane region" description="Helical" evidence="30">
    <location>
        <begin position="781"/>
        <end position="804"/>
    </location>
</feature>
<dbReference type="Proteomes" id="UP000265120">
    <property type="component" value="Chromosome 15"/>
</dbReference>
<dbReference type="GO" id="GO:0008559">
    <property type="term" value="F:ABC-type xenobiotic transporter activity"/>
    <property type="evidence" value="ECO:0007669"/>
    <property type="project" value="UniProtKB-EC"/>
</dbReference>
<dbReference type="GeneTree" id="ENSGT00940000155470"/>
<dbReference type="SMART" id="SM00382">
    <property type="entry name" value="AAA"/>
    <property type="match status" value="2"/>
</dbReference>
<keyword evidence="34" id="KW-1185">Reference proteome</keyword>
<keyword evidence="7" id="KW-0813">Transport</keyword>
<feature type="transmembrane region" description="Helical" evidence="30">
    <location>
        <begin position="230"/>
        <end position="251"/>
    </location>
</feature>
<feature type="transmembrane region" description="Helical" evidence="30">
    <location>
        <begin position="373"/>
        <end position="392"/>
    </location>
</feature>
<name>A0A3P8UWD9_CYNSE</name>
<evidence type="ECO:0000256" key="18">
    <source>
        <dbReference type="ARBA" id="ARBA00023136"/>
    </source>
</evidence>
<feature type="transmembrane region" description="Helical" evidence="30">
    <location>
        <begin position="122"/>
        <end position="148"/>
    </location>
</feature>
<dbReference type="GO" id="GO:0016887">
    <property type="term" value="F:ATP hydrolysis activity"/>
    <property type="evidence" value="ECO:0007669"/>
    <property type="project" value="InterPro"/>
</dbReference>
<dbReference type="Pfam" id="PF00005">
    <property type="entry name" value="ABC_tran"/>
    <property type="match status" value="2"/>
</dbReference>
<keyword evidence="18 30" id="KW-0472">Membrane</keyword>
<reference evidence="33" key="2">
    <citation type="submission" date="2025-08" db="UniProtKB">
        <authorList>
            <consortium name="Ensembl"/>
        </authorList>
    </citation>
    <scope>IDENTIFICATION</scope>
</reference>
<evidence type="ECO:0000256" key="28">
    <source>
        <dbReference type="ARBA" id="ARBA00069159"/>
    </source>
</evidence>
<evidence type="ECO:0000256" key="21">
    <source>
        <dbReference type="ARBA" id="ARBA00034018"/>
    </source>
</evidence>
<accession>A0A3P8UWD9</accession>
<dbReference type="FunFam" id="3.40.50.300:FF:000074">
    <property type="entry name" value="Multidrug resistance-associated protein 5 isoform 1"/>
    <property type="match status" value="1"/>
</dbReference>
<dbReference type="GO" id="GO:0005524">
    <property type="term" value="F:ATP binding"/>
    <property type="evidence" value="ECO:0007669"/>
    <property type="project" value="UniProtKB-KW"/>
</dbReference>
<evidence type="ECO:0000256" key="4">
    <source>
        <dbReference type="ARBA" id="ARBA00004608"/>
    </source>
</evidence>
<dbReference type="Gene3D" id="1.20.1560.10">
    <property type="entry name" value="ABC transporter type 1, transmembrane domain"/>
    <property type="match status" value="2"/>
</dbReference>
<sequence length="1344" mass="149493">MYPDALEAAGRVEGLPLSSPQLFSASDPFSHLLLPVRSRHQHPVDNAGLFSFMTLHWLSPLARKAYKASSLSLDDVWGLSCHEASEINCQRLEFLWHNELKRRGREGASLSRVFWRFCQTRMLVAIFSLLITMVAGFVGPALLVRALLEYSQKADSLLSYGLALVAGIFLMELIRSWSLAFMWAINYRTAARLRGAALTFAFNKILRLRSVKDVGPGELINICSSDGQRLYEAASAGCLLVGGPIVGILGLTYTTYFLGPTAVVGSAIFIVFYPAMMLASRMTAYFRRKCVTVTDRRVRLMNEILSCIKFIKMYCWEEAFTRNIQKVRSEERGILERAGLVQSLTVGVAPIVVVIASVCTFTLHMALGYDLTAAEVFTASILVAVFNSRTFALKVTPLAVRSLSEGAVAVRRFQKLFMMDDREVVSTKLEDPRNSVEFQAATLAWEKARAPAMKAPPNEKNKNQPKKGGGMKRVLRREKLSLYISTEDDKGNKETPNAQSLLTNMEQESPQSTISSTQSIRPPLQKTLHRISLNIRKGSVVGICGSVGSGKSSLLSALLGQMTLLEGNVSVSAGFAYVSQQAWILNDSLRENIQFGNEFDEHRYNAVLEACCLLQDLAELPYGDMTEIGERGANLSGGQRQRVSLARALYSDRSILLLDDPLSAVDACVAAHVFYRAIRGLAKGKTILFVTHQLQYLPECDDIVLMKDGQIAEHGTHEQLMAKERDYAALFSSIKQEVRGHTRGHTRGHKIKKLMKAEEKGCGAVSWSVYLAYIRAAGGPLVFFINLFLFLSTTGSVAFSNWWLSNWIRQGSGNMSLIAENETTVIHGNSMKHNPHVHYYSTVYVISMGAALLLKTIRGLVFVKCTMKAASTLHDRLFHRLLLSPMHFFDTTPLGRILTRFSRDMDEVDVRLTMQAEMLLQNLTLVLFCLGMVGIIFPWFLVSIVPLGIFLCVVNRVSRVLIRELKRLENISQSPFTSHITSTLQGLSTIHAYGRGQDFLQRYQELLDTNQASNYLFSCAMRWLAVRLDLISISLITAVALLIVFMHNQIPAAYAGLAISYAVQLTGLFQFTVRLLTETEARFTSVERINHYVKMCLNAPNPDVDAPAPCWPQHGKITFQNVEMRYREDLPLVLKDLSFTVQPEETIGIVGRTGSGKSSLGVALFRLVELAGGSISIDGINTAHIGLYDLRRKLALIPQEPVLFIGTIRTNLDPFSDDTIQVNNLPHSLHSEVTENGENFSVGERQLLCVARALLRNSKVLILDEATAAIDTETDRLIQETIRREFGGCTTLIIAHRLNTVMGCNRVMVLDNGQIVEFDSPSALLANENSTFRSMIQASENQSR</sequence>
<feature type="transmembrane region" description="Helical" evidence="30">
    <location>
        <begin position="1024"/>
        <end position="1046"/>
    </location>
</feature>
<dbReference type="GO" id="GO:0016323">
    <property type="term" value="C:basolateral plasma membrane"/>
    <property type="evidence" value="ECO:0007669"/>
    <property type="project" value="UniProtKB-SubCell"/>
</dbReference>
<dbReference type="SUPFAM" id="SSF90123">
    <property type="entry name" value="ABC transporter transmembrane region"/>
    <property type="match status" value="2"/>
</dbReference>
<feature type="transmembrane region" description="Helical" evidence="30">
    <location>
        <begin position="257"/>
        <end position="279"/>
    </location>
</feature>
<evidence type="ECO:0000256" key="26">
    <source>
        <dbReference type="ARBA" id="ARBA00052708"/>
    </source>
</evidence>
<dbReference type="InterPro" id="IPR003439">
    <property type="entry name" value="ABC_transporter-like_ATP-bd"/>
</dbReference>
<dbReference type="PROSITE" id="PS50929">
    <property type="entry name" value="ABC_TM1F"/>
    <property type="match status" value="2"/>
</dbReference>
<evidence type="ECO:0000256" key="24">
    <source>
        <dbReference type="ARBA" id="ARBA00051604"/>
    </source>
</evidence>
<dbReference type="Ensembl" id="ENSCSET00000004586.1">
    <property type="protein sequence ID" value="ENSCSEP00000004530.1"/>
    <property type="gene ID" value="ENSCSEG00000002910.1"/>
</dbReference>
<feature type="transmembrane region" description="Helical" evidence="30">
    <location>
        <begin position="837"/>
        <end position="854"/>
    </location>
</feature>
<dbReference type="InterPro" id="IPR003593">
    <property type="entry name" value="AAA+_ATPase"/>
</dbReference>
<dbReference type="FunFam" id="1.20.1560.10:FF:000012">
    <property type="entry name" value="ATP binding cassette subfamily C member 5"/>
    <property type="match status" value="1"/>
</dbReference>
<comment type="catalytic activity">
    <reaction evidence="26">
        <text>N-acetyl-L-aspartate(in) + ATP + H2O = N-acetyl-L-aspartate(out) + ADP + phosphate + H(+)</text>
        <dbReference type="Rhea" id="RHEA:66744"/>
        <dbReference type="ChEBI" id="CHEBI:15377"/>
        <dbReference type="ChEBI" id="CHEBI:15378"/>
        <dbReference type="ChEBI" id="CHEBI:16953"/>
        <dbReference type="ChEBI" id="CHEBI:30616"/>
        <dbReference type="ChEBI" id="CHEBI:43474"/>
        <dbReference type="ChEBI" id="CHEBI:456216"/>
    </reaction>
    <physiologicalReaction direction="left-to-right" evidence="26">
        <dbReference type="Rhea" id="RHEA:66745"/>
    </physiologicalReaction>
</comment>
<evidence type="ECO:0000256" key="29">
    <source>
        <dbReference type="ARBA" id="ARBA00082793"/>
    </source>
</evidence>
<comment type="similarity">
    <text evidence="5">Belongs to the ABC transporter superfamily. ABCC family. Conjugate transporter (TC 3.A.1.208) subfamily.</text>
</comment>
<evidence type="ECO:0000313" key="33">
    <source>
        <dbReference type="Ensembl" id="ENSCSEP00000004530.1"/>
    </source>
</evidence>
<evidence type="ECO:0000256" key="15">
    <source>
        <dbReference type="ARBA" id="ARBA00022967"/>
    </source>
</evidence>
<evidence type="ECO:0000256" key="7">
    <source>
        <dbReference type="ARBA" id="ARBA00022448"/>
    </source>
</evidence>
<organism evidence="33 34">
    <name type="scientific">Cynoglossus semilaevis</name>
    <name type="common">Tongue sole</name>
    <dbReference type="NCBI Taxonomy" id="244447"/>
    <lineage>
        <taxon>Eukaryota</taxon>
        <taxon>Metazoa</taxon>
        <taxon>Chordata</taxon>
        <taxon>Craniata</taxon>
        <taxon>Vertebrata</taxon>
        <taxon>Euteleostomi</taxon>
        <taxon>Actinopterygii</taxon>
        <taxon>Neopterygii</taxon>
        <taxon>Teleostei</taxon>
        <taxon>Neoteleostei</taxon>
        <taxon>Acanthomorphata</taxon>
        <taxon>Carangaria</taxon>
        <taxon>Pleuronectiformes</taxon>
        <taxon>Pleuronectoidei</taxon>
        <taxon>Cynoglossidae</taxon>
        <taxon>Cynoglossinae</taxon>
        <taxon>Cynoglossus</taxon>
    </lineage>
</organism>
<evidence type="ECO:0000256" key="17">
    <source>
        <dbReference type="ARBA" id="ARBA00023034"/>
    </source>
</evidence>
<dbReference type="CDD" id="cd03244">
    <property type="entry name" value="ABCC_MRP_domain2"/>
    <property type="match status" value="1"/>
</dbReference>